<feature type="compositionally biased region" description="Basic residues" evidence="1">
    <location>
        <begin position="36"/>
        <end position="49"/>
    </location>
</feature>
<reference evidence="2" key="5">
    <citation type="journal article" date="2021" name="G3 (Bethesda)">
        <title>Aegilops tauschii genome assembly Aet v5.0 features greater sequence contiguity and improved annotation.</title>
        <authorList>
            <person name="Wang L."/>
            <person name="Zhu T."/>
            <person name="Rodriguez J.C."/>
            <person name="Deal K.R."/>
            <person name="Dubcovsky J."/>
            <person name="McGuire P.E."/>
            <person name="Lux T."/>
            <person name="Spannagl M."/>
            <person name="Mayer K.F.X."/>
            <person name="Baldrich P."/>
            <person name="Meyers B.C."/>
            <person name="Huo N."/>
            <person name="Gu Y.Q."/>
            <person name="Zhou H."/>
            <person name="Devos K.M."/>
            <person name="Bennetzen J.L."/>
            <person name="Unver T."/>
            <person name="Budak H."/>
            <person name="Gulick P.J."/>
            <person name="Galiba G."/>
            <person name="Kalapos B."/>
            <person name="Nelson D.R."/>
            <person name="Li P."/>
            <person name="You F.M."/>
            <person name="Luo M.C."/>
            <person name="Dvorak J."/>
        </authorList>
    </citation>
    <scope>NUCLEOTIDE SEQUENCE [LARGE SCALE GENOMIC DNA]</scope>
    <source>
        <strain evidence="2">cv. AL8/78</strain>
    </source>
</reference>
<accession>A0A453SCH1</accession>
<evidence type="ECO:0000313" key="3">
    <source>
        <dbReference type="Proteomes" id="UP000015105"/>
    </source>
</evidence>
<name>A0A453SCH1_AEGTS</name>
<dbReference type="Gramene" id="AET7Gv20896100.5">
    <property type="protein sequence ID" value="AET7Gv20896100.5"/>
    <property type="gene ID" value="AET7Gv20896100"/>
</dbReference>
<reference evidence="2" key="3">
    <citation type="journal article" date="2017" name="Nature">
        <title>Genome sequence of the progenitor of the wheat D genome Aegilops tauschii.</title>
        <authorList>
            <person name="Luo M.C."/>
            <person name="Gu Y.Q."/>
            <person name="Puiu D."/>
            <person name="Wang H."/>
            <person name="Twardziok S.O."/>
            <person name="Deal K.R."/>
            <person name="Huo N."/>
            <person name="Zhu T."/>
            <person name="Wang L."/>
            <person name="Wang Y."/>
            <person name="McGuire P.E."/>
            <person name="Liu S."/>
            <person name="Long H."/>
            <person name="Ramasamy R.K."/>
            <person name="Rodriguez J.C."/>
            <person name="Van S.L."/>
            <person name="Yuan L."/>
            <person name="Wang Z."/>
            <person name="Xia Z."/>
            <person name="Xiao L."/>
            <person name="Anderson O.D."/>
            <person name="Ouyang S."/>
            <person name="Liang Y."/>
            <person name="Zimin A.V."/>
            <person name="Pertea G."/>
            <person name="Qi P."/>
            <person name="Bennetzen J.L."/>
            <person name="Dai X."/>
            <person name="Dawson M.W."/>
            <person name="Muller H.G."/>
            <person name="Kugler K."/>
            <person name="Rivarola-Duarte L."/>
            <person name="Spannagl M."/>
            <person name="Mayer K.F.X."/>
            <person name="Lu F.H."/>
            <person name="Bevan M.W."/>
            <person name="Leroy P."/>
            <person name="Li P."/>
            <person name="You F.M."/>
            <person name="Sun Q."/>
            <person name="Liu Z."/>
            <person name="Lyons E."/>
            <person name="Wicker T."/>
            <person name="Salzberg S.L."/>
            <person name="Devos K.M."/>
            <person name="Dvorak J."/>
        </authorList>
    </citation>
    <scope>NUCLEOTIDE SEQUENCE [LARGE SCALE GENOMIC DNA]</scope>
    <source>
        <strain evidence="2">cv. AL8/78</strain>
    </source>
</reference>
<sequence>QATTTTSSVSQIRRDGKHINPSPSGDLGPPGFREVLKRRRWCSRRRPRRSPAPCRWNGTRRWPSSWSPSASCSPHPSSCKSSPRFRSPQLL</sequence>
<reference evidence="2" key="4">
    <citation type="submission" date="2019-03" db="UniProtKB">
        <authorList>
            <consortium name="EnsemblPlants"/>
        </authorList>
    </citation>
    <scope>IDENTIFICATION</scope>
</reference>
<dbReference type="Proteomes" id="UP000015105">
    <property type="component" value="Chromosome 7D"/>
</dbReference>
<evidence type="ECO:0000313" key="2">
    <source>
        <dbReference type="EnsemblPlants" id="AET7Gv20896100.5"/>
    </source>
</evidence>
<reference evidence="3" key="2">
    <citation type="journal article" date="2017" name="Nat. Plants">
        <title>The Aegilops tauschii genome reveals multiple impacts of transposons.</title>
        <authorList>
            <person name="Zhao G."/>
            <person name="Zou C."/>
            <person name="Li K."/>
            <person name="Wang K."/>
            <person name="Li T."/>
            <person name="Gao L."/>
            <person name="Zhang X."/>
            <person name="Wang H."/>
            <person name="Yang Z."/>
            <person name="Liu X."/>
            <person name="Jiang W."/>
            <person name="Mao L."/>
            <person name="Kong X."/>
            <person name="Jiao Y."/>
            <person name="Jia J."/>
        </authorList>
    </citation>
    <scope>NUCLEOTIDE SEQUENCE [LARGE SCALE GENOMIC DNA]</scope>
    <source>
        <strain evidence="3">cv. AL8/78</strain>
    </source>
</reference>
<keyword evidence="3" id="KW-1185">Reference proteome</keyword>
<proteinExistence type="predicted"/>
<protein>
    <submittedName>
        <fullName evidence="2">Uncharacterized protein</fullName>
    </submittedName>
</protein>
<reference evidence="3" key="1">
    <citation type="journal article" date="2014" name="Science">
        <title>Ancient hybridizations among the ancestral genomes of bread wheat.</title>
        <authorList>
            <consortium name="International Wheat Genome Sequencing Consortium,"/>
            <person name="Marcussen T."/>
            <person name="Sandve S.R."/>
            <person name="Heier L."/>
            <person name="Spannagl M."/>
            <person name="Pfeifer M."/>
            <person name="Jakobsen K.S."/>
            <person name="Wulff B.B."/>
            <person name="Steuernagel B."/>
            <person name="Mayer K.F."/>
            <person name="Olsen O.A."/>
        </authorList>
    </citation>
    <scope>NUCLEOTIDE SEQUENCE [LARGE SCALE GENOMIC DNA]</scope>
    <source>
        <strain evidence="3">cv. AL8/78</strain>
    </source>
</reference>
<feature type="compositionally biased region" description="Low complexity" evidence="1">
    <location>
        <begin position="63"/>
        <end position="82"/>
    </location>
</feature>
<dbReference type="AlphaFoldDB" id="A0A453SCH1"/>
<evidence type="ECO:0000256" key="1">
    <source>
        <dbReference type="SAM" id="MobiDB-lite"/>
    </source>
</evidence>
<feature type="compositionally biased region" description="Polar residues" evidence="1">
    <location>
        <begin position="1"/>
        <end position="11"/>
    </location>
</feature>
<dbReference type="EnsemblPlants" id="AET7Gv20896100.5">
    <property type="protein sequence ID" value="AET7Gv20896100.5"/>
    <property type="gene ID" value="AET7Gv20896100"/>
</dbReference>
<feature type="region of interest" description="Disordered" evidence="1">
    <location>
        <begin position="1"/>
        <end position="91"/>
    </location>
</feature>
<organism evidence="2 3">
    <name type="scientific">Aegilops tauschii subsp. strangulata</name>
    <name type="common">Goatgrass</name>
    <dbReference type="NCBI Taxonomy" id="200361"/>
    <lineage>
        <taxon>Eukaryota</taxon>
        <taxon>Viridiplantae</taxon>
        <taxon>Streptophyta</taxon>
        <taxon>Embryophyta</taxon>
        <taxon>Tracheophyta</taxon>
        <taxon>Spermatophyta</taxon>
        <taxon>Magnoliopsida</taxon>
        <taxon>Liliopsida</taxon>
        <taxon>Poales</taxon>
        <taxon>Poaceae</taxon>
        <taxon>BOP clade</taxon>
        <taxon>Pooideae</taxon>
        <taxon>Triticodae</taxon>
        <taxon>Triticeae</taxon>
        <taxon>Triticinae</taxon>
        <taxon>Aegilops</taxon>
    </lineage>
</organism>